<dbReference type="Pfam" id="PF07980">
    <property type="entry name" value="SusD_RagB"/>
    <property type="match status" value="1"/>
</dbReference>
<dbReference type="Pfam" id="PF14322">
    <property type="entry name" value="SusD-like_3"/>
    <property type="match status" value="1"/>
</dbReference>
<feature type="domain" description="RagB/SusD" evidence="6">
    <location>
        <begin position="380"/>
        <end position="495"/>
    </location>
</feature>
<name>A0ABV2T4W6_9BACT</name>
<evidence type="ECO:0000259" key="7">
    <source>
        <dbReference type="Pfam" id="PF14322"/>
    </source>
</evidence>
<feature type="domain" description="SusD-like N-terminal" evidence="7">
    <location>
        <begin position="103"/>
        <end position="200"/>
    </location>
</feature>
<organism evidence="8 9">
    <name type="scientific">Chitinophaga defluvii</name>
    <dbReference type="NCBI Taxonomy" id="3163343"/>
    <lineage>
        <taxon>Bacteria</taxon>
        <taxon>Pseudomonadati</taxon>
        <taxon>Bacteroidota</taxon>
        <taxon>Chitinophagia</taxon>
        <taxon>Chitinophagales</taxon>
        <taxon>Chitinophagaceae</taxon>
        <taxon>Chitinophaga</taxon>
    </lineage>
</organism>
<evidence type="ECO:0000256" key="4">
    <source>
        <dbReference type="ARBA" id="ARBA00023136"/>
    </source>
</evidence>
<comment type="caution">
    <text evidence="8">The sequence shown here is derived from an EMBL/GenBank/DDBJ whole genome shotgun (WGS) entry which is preliminary data.</text>
</comment>
<sequence>MIIRKGTVIVYLLGIFIFSSCQKMLDVTPEHLVEDKNFFRNVNDARAATMGNYALLRAALAHEKTYWTHGEIRGGDFAVEQRPDLMAVLQNNLLASYPAMEEWSDWRRLYAVINHATLCIERLPEVKAQDIRYSEKQLRVDIAQARAVRAFAYFYMVRIWGDVPLITTTNSENFELRSRTPKEAVLDFVITESLEAAAQLPWLFAASQPEQPEDIYNGNGVNFWRSGLATKGVAYDVVAHAYAWRGDYLKAYEYCSIIQNNMGLSQYKPTTTDLLTSVSSSGTFSGRDNNVIWALSFRFDNQEYSRAGCIEDWTLRLPLVPKSYAEIYVPKDTILSVFDEEKDQRAVSYFANINDGQPIFSKINKIDNSVKGPVFPVYASAIVLFRLEELYLLTAEAAMQIGLPDQAVENLNKVRSSRGLPDFEIADGDVIEAVFKERRRELMGEGWHWYDLIQFKKVPDYTKITADQVAAGAIYWPVASGALQQNPQLIQNNYWK</sequence>
<protein>
    <submittedName>
        <fullName evidence="8">RagB/SusD family nutrient uptake outer membrane protein</fullName>
    </submittedName>
</protein>
<dbReference type="SUPFAM" id="SSF48452">
    <property type="entry name" value="TPR-like"/>
    <property type="match status" value="1"/>
</dbReference>
<evidence type="ECO:0000313" key="8">
    <source>
        <dbReference type="EMBL" id="MET6998049.1"/>
    </source>
</evidence>
<accession>A0ABV2T4W6</accession>
<evidence type="ECO:0000313" key="9">
    <source>
        <dbReference type="Proteomes" id="UP001549749"/>
    </source>
</evidence>
<dbReference type="InterPro" id="IPR012944">
    <property type="entry name" value="SusD_RagB_dom"/>
</dbReference>
<evidence type="ECO:0000256" key="2">
    <source>
        <dbReference type="ARBA" id="ARBA00006275"/>
    </source>
</evidence>
<evidence type="ECO:0000256" key="1">
    <source>
        <dbReference type="ARBA" id="ARBA00004442"/>
    </source>
</evidence>
<dbReference type="InterPro" id="IPR011990">
    <property type="entry name" value="TPR-like_helical_dom_sf"/>
</dbReference>
<keyword evidence="3" id="KW-0732">Signal</keyword>
<dbReference type="Gene3D" id="1.25.40.390">
    <property type="match status" value="1"/>
</dbReference>
<comment type="similarity">
    <text evidence="2">Belongs to the SusD family.</text>
</comment>
<proteinExistence type="inferred from homology"/>
<evidence type="ECO:0000259" key="6">
    <source>
        <dbReference type="Pfam" id="PF07980"/>
    </source>
</evidence>
<dbReference type="EMBL" id="JBEXAC010000001">
    <property type="protein sequence ID" value="MET6998049.1"/>
    <property type="molecule type" value="Genomic_DNA"/>
</dbReference>
<dbReference type="InterPro" id="IPR033985">
    <property type="entry name" value="SusD-like_N"/>
</dbReference>
<dbReference type="PROSITE" id="PS51257">
    <property type="entry name" value="PROKAR_LIPOPROTEIN"/>
    <property type="match status" value="1"/>
</dbReference>
<dbReference type="Proteomes" id="UP001549749">
    <property type="component" value="Unassembled WGS sequence"/>
</dbReference>
<reference evidence="8 9" key="1">
    <citation type="submission" date="2024-06" db="EMBL/GenBank/DDBJ databases">
        <title>Chitinophaga defluvii sp. nov., isolated from municipal sewage.</title>
        <authorList>
            <person name="Zhang L."/>
        </authorList>
    </citation>
    <scope>NUCLEOTIDE SEQUENCE [LARGE SCALE GENOMIC DNA]</scope>
    <source>
        <strain evidence="8 9">H8</strain>
    </source>
</reference>
<keyword evidence="5" id="KW-0998">Cell outer membrane</keyword>
<dbReference type="RefSeq" id="WP_354660684.1">
    <property type="nucleotide sequence ID" value="NZ_JBEXAC010000001.1"/>
</dbReference>
<keyword evidence="9" id="KW-1185">Reference proteome</keyword>
<gene>
    <name evidence="8" type="ORF">ABR189_11740</name>
</gene>
<evidence type="ECO:0000256" key="5">
    <source>
        <dbReference type="ARBA" id="ARBA00023237"/>
    </source>
</evidence>
<dbReference type="CDD" id="cd08977">
    <property type="entry name" value="SusD"/>
    <property type="match status" value="1"/>
</dbReference>
<evidence type="ECO:0000256" key="3">
    <source>
        <dbReference type="ARBA" id="ARBA00022729"/>
    </source>
</evidence>
<comment type="subcellular location">
    <subcellularLocation>
        <location evidence="1">Cell outer membrane</location>
    </subcellularLocation>
</comment>
<keyword evidence="4" id="KW-0472">Membrane</keyword>